<evidence type="ECO:0000313" key="4">
    <source>
        <dbReference type="EMBL" id="EPS26497.1"/>
    </source>
</evidence>
<keyword evidence="2" id="KW-0472">Membrane</keyword>
<dbReference type="AlphaFoldDB" id="S8AX50"/>
<evidence type="ECO:0000256" key="2">
    <source>
        <dbReference type="SAM" id="Phobius"/>
    </source>
</evidence>
<feature type="region of interest" description="Disordered" evidence="1">
    <location>
        <begin position="361"/>
        <end position="464"/>
    </location>
</feature>
<feature type="transmembrane region" description="Helical" evidence="2">
    <location>
        <begin position="252"/>
        <end position="273"/>
    </location>
</feature>
<dbReference type="EMBL" id="KB644409">
    <property type="protein sequence ID" value="EPS26497.1"/>
    <property type="molecule type" value="Genomic_DNA"/>
</dbReference>
<keyword evidence="5" id="KW-1185">Reference proteome</keyword>
<reference evidence="4 5" key="1">
    <citation type="journal article" date="2013" name="PLoS ONE">
        <title>Genomic and secretomic analyses reveal unique features of the lignocellulolytic enzyme system of Penicillium decumbens.</title>
        <authorList>
            <person name="Liu G."/>
            <person name="Zhang L."/>
            <person name="Wei X."/>
            <person name="Zou G."/>
            <person name="Qin Y."/>
            <person name="Ma L."/>
            <person name="Li J."/>
            <person name="Zheng H."/>
            <person name="Wang S."/>
            <person name="Wang C."/>
            <person name="Xun L."/>
            <person name="Zhao G.-P."/>
            <person name="Zhou Z."/>
            <person name="Qu Y."/>
        </authorList>
    </citation>
    <scope>NUCLEOTIDE SEQUENCE [LARGE SCALE GENOMIC DNA]</scope>
    <source>
        <strain evidence="5">114-2 / CGMCC 5302</strain>
    </source>
</reference>
<dbReference type="Proteomes" id="UP000019376">
    <property type="component" value="Unassembled WGS sequence"/>
</dbReference>
<accession>S8AX50</accession>
<keyword evidence="2" id="KW-0812">Transmembrane</keyword>
<protein>
    <submittedName>
        <fullName evidence="4">Uncharacterized protein</fullName>
    </submittedName>
</protein>
<evidence type="ECO:0000256" key="1">
    <source>
        <dbReference type="SAM" id="MobiDB-lite"/>
    </source>
</evidence>
<feature type="chain" id="PRO_5004560863" evidence="3">
    <location>
        <begin position="25"/>
        <end position="464"/>
    </location>
</feature>
<feature type="signal peptide" evidence="3">
    <location>
        <begin position="1"/>
        <end position="24"/>
    </location>
</feature>
<dbReference type="OrthoDB" id="3795566at2759"/>
<evidence type="ECO:0000313" key="5">
    <source>
        <dbReference type="Proteomes" id="UP000019376"/>
    </source>
</evidence>
<dbReference type="eggNOG" id="ENOG502SNJZ">
    <property type="taxonomic scope" value="Eukaryota"/>
</dbReference>
<name>S8AX50_PENO1</name>
<proteinExistence type="predicted"/>
<sequence length="464" mass="51392">MAPTHSLICVLSFILACWTPLVLGAPWIVTDHFQQIEEVGYGYDYSRDARTYITRTTYEEIIPTATSLPEAISTNVIVATDQYYDESVTKVNILYPSGVAGTPVPLTQYDGYNYGSSADYTTTVWVVNLTFSAPTGCSTQWTTTTAVQVKPPTNVAMTFVPLLPTTAASTSYSVVNDGAFKSSTYVYQYIWVDPTQVPSASLASLSDLYHPISKYGTADRACVYEGSNSGSYESPYDPSFGYGYSWGYERSLLAIALITLFAWVGFFFICGIIEQWFRFRRLMNGWQTRRGIPFCWVLTLIPLTCLCLFCFRRGYRARNAHDAAVLQKRWKALSAWKKFTLFLKWGFRYKYPTILGPAPQRVIPSKRPGKHPGELAGPPLLDSTASQDDVNAPVSPARSLNQRAASDASGPEMSQAHASDSRTVTGAAAPLQVSESLEHGHGAEQQLVPPPTETLPHHRENDPR</sequence>
<dbReference type="HOGENOM" id="CLU_658853_0_0_1"/>
<keyword evidence="2" id="KW-1133">Transmembrane helix</keyword>
<evidence type="ECO:0000256" key="3">
    <source>
        <dbReference type="SAM" id="SignalP"/>
    </source>
</evidence>
<feature type="compositionally biased region" description="Basic and acidic residues" evidence="1">
    <location>
        <begin position="455"/>
        <end position="464"/>
    </location>
</feature>
<dbReference type="PhylomeDB" id="S8AX50"/>
<organism evidence="4 5">
    <name type="scientific">Penicillium oxalicum (strain 114-2 / CGMCC 5302)</name>
    <name type="common">Penicillium decumbens</name>
    <dbReference type="NCBI Taxonomy" id="933388"/>
    <lineage>
        <taxon>Eukaryota</taxon>
        <taxon>Fungi</taxon>
        <taxon>Dikarya</taxon>
        <taxon>Ascomycota</taxon>
        <taxon>Pezizomycotina</taxon>
        <taxon>Eurotiomycetes</taxon>
        <taxon>Eurotiomycetidae</taxon>
        <taxon>Eurotiales</taxon>
        <taxon>Aspergillaceae</taxon>
        <taxon>Penicillium</taxon>
    </lineage>
</organism>
<gene>
    <name evidence="4" type="ORF">PDE_01434</name>
</gene>
<feature type="transmembrane region" description="Helical" evidence="2">
    <location>
        <begin position="294"/>
        <end position="315"/>
    </location>
</feature>
<keyword evidence="3" id="KW-0732">Signal</keyword>